<name>A0A061QV31_9CHLO</name>
<organism evidence="2">
    <name type="scientific">Tetraselmis sp. GSL018</name>
    <dbReference type="NCBI Taxonomy" id="582737"/>
    <lineage>
        <taxon>Eukaryota</taxon>
        <taxon>Viridiplantae</taxon>
        <taxon>Chlorophyta</taxon>
        <taxon>core chlorophytes</taxon>
        <taxon>Chlorodendrophyceae</taxon>
        <taxon>Chlorodendrales</taxon>
        <taxon>Chlorodendraceae</taxon>
        <taxon>Tetraselmis</taxon>
    </lineage>
</organism>
<proteinExistence type="predicted"/>
<reference evidence="2" key="1">
    <citation type="submission" date="2014-05" db="EMBL/GenBank/DDBJ databases">
        <title>The transcriptome of the halophilic microalga Tetraselmis sp. GSL018 isolated from the Great Salt Lake, Utah.</title>
        <authorList>
            <person name="Jinkerson R.E."/>
            <person name="D'Adamo S."/>
            <person name="Posewitz M.C."/>
        </authorList>
    </citation>
    <scope>NUCLEOTIDE SEQUENCE</scope>
    <source>
        <strain evidence="2">GSL018</strain>
    </source>
</reference>
<sequence>RFRLPPGLPPSDLGSLPHGGPPHPPHKQMHHRQIAPF</sequence>
<dbReference type="AlphaFoldDB" id="A0A061QV31"/>
<protein>
    <submittedName>
        <fullName evidence="2">Uncharacterized protein</fullName>
    </submittedName>
</protein>
<gene>
    <name evidence="2" type="ORF">TSPGSL018_24154</name>
</gene>
<accession>A0A061QV31</accession>
<dbReference type="EMBL" id="GBEZ01024882">
    <property type="protein sequence ID" value="JAC62151.1"/>
    <property type="molecule type" value="Transcribed_RNA"/>
</dbReference>
<feature type="non-terminal residue" evidence="2">
    <location>
        <position position="1"/>
    </location>
</feature>
<feature type="region of interest" description="Disordered" evidence="1">
    <location>
        <begin position="1"/>
        <end position="37"/>
    </location>
</feature>
<evidence type="ECO:0000313" key="2">
    <source>
        <dbReference type="EMBL" id="JAC62151.1"/>
    </source>
</evidence>
<feature type="compositionally biased region" description="Basic residues" evidence="1">
    <location>
        <begin position="24"/>
        <end position="37"/>
    </location>
</feature>
<evidence type="ECO:0000256" key="1">
    <source>
        <dbReference type="SAM" id="MobiDB-lite"/>
    </source>
</evidence>